<reference evidence="4" key="2">
    <citation type="journal article" date="2023" name="IMA Fungus">
        <title>Comparative genomic study of the Penicillium genus elucidates a diverse pangenome and 15 lateral gene transfer events.</title>
        <authorList>
            <person name="Petersen C."/>
            <person name="Sorensen T."/>
            <person name="Nielsen M.R."/>
            <person name="Sondergaard T.E."/>
            <person name="Sorensen J.L."/>
            <person name="Fitzpatrick D.A."/>
            <person name="Frisvad J.C."/>
            <person name="Nielsen K.L."/>
        </authorList>
    </citation>
    <scope>NUCLEOTIDE SEQUENCE</scope>
    <source>
        <strain evidence="4">IBT 34128</strain>
    </source>
</reference>
<dbReference type="InterPro" id="IPR040458">
    <property type="entry name" value="Vid27"/>
</dbReference>
<evidence type="ECO:0000259" key="2">
    <source>
        <dbReference type="Pfam" id="PF08553"/>
    </source>
</evidence>
<dbReference type="Gene3D" id="2.130.10.10">
    <property type="entry name" value="YVTN repeat-like/Quinoprotein amine dehydrogenase"/>
    <property type="match status" value="1"/>
</dbReference>
<dbReference type="Proteomes" id="UP001141434">
    <property type="component" value="Unassembled WGS sequence"/>
</dbReference>
<feature type="compositionally biased region" description="Acidic residues" evidence="1">
    <location>
        <begin position="151"/>
        <end position="170"/>
    </location>
</feature>
<evidence type="ECO:0000313" key="4">
    <source>
        <dbReference type="EMBL" id="KAJ5111696.1"/>
    </source>
</evidence>
<dbReference type="InterPro" id="IPR013863">
    <property type="entry name" value="VID27_C"/>
</dbReference>
<dbReference type="Pfam" id="PF17747">
    <property type="entry name" value="VID27_PH"/>
    <property type="match status" value="1"/>
</dbReference>
<dbReference type="PANTHER" id="PTHR31913:SF0">
    <property type="entry name" value="VACUOLAR IMPORT AND DEGRADATION PROTEIN 27"/>
    <property type="match status" value="1"/>
</dbReference>
<feature type="compositionally biased region" description="Basic and acidic residues" evidence="1">
    <location>
        <begin position="181"/>
        <end position="192"/>
    </location>
</feature>
<proteinExistence type="predicted"/>
<comment type="caution">
    <text evidence="4">The sequence shown here is derived from an EMBL/GenBank/DDBJ whole genome shotgun (WGS) entry which is preliminary data.</text>
</comment>
<dbReference type="GO" id="GO:0005634">
    <property type="term" value="C:nucleus"/>
    <property type="evidence" value="ECO:0007669"/>
    <property type="project" value="TreeGrafter"/>
</dbReference>
<accession>A0A9W9G474</accession>
<keyword evidence="5" id="KW-1185">Reference proteome</keyword>
<dbReference type="OrthoDB" id="10251113at2759"/>
<reference evidence="4" key="1">
    <citation type="submission" date="2022-11" db="EMBL/GenBank/DDBJ databases">
        <authorList>
            <person name="Petersen C."/>
        </authorList>
    </citation>
    <scope>NUCLEOTIDE SEQUENCE</scope>
    <source>
        <strain evidence="4">IBT 34128</strain>
    </source>
</reference>
<organism evidence="4 5">
    <name type="scientific">Penicillium alfredii</name>
    <dbReference type="NCBI Taxonomy" id="1506179"/>
    <lineage>
        <taxon>Eukaryota</taxon>
        <taxon>Fungi</taxon>
        <taxon>Dikarya</taxon>
        <taxon>Ascomycota</taxon>
        <taxon>Pezizomycotina</taxon>
        <taxon>Eurotiomycetes</taxon>
        <taxon>Eurotiomycetidae</taxon>
        <taxon>Eurotiales</taxon>
        <taxon>Aspergillaceae</taxon>
        <taxon>Penicillium</taxon>
    </lineage>
</organism>
<dbReference type="SUPFAM" id="SSF50969">
    <property type="entry name" value="YVTN repeat-like/Quinoprotein amine dehydrogenase"/>
    <property type="match status" value="1"/>
</dbReference>
<gene>
    <name evidence="4" type="ORF">NUU61_001326</name>
</gene>
<dbReference type="InterPro" id="IPR011044">
    <property type="entry name" value="Quino_amine_DH_bsu"/>
</dbReference>
<protein>
    <submittedName>
        <fullName evidence="4">VID27-domain-containing protein</fullName>
    </submittedName>
</protein>
<dbReference type="GO" id="GO:0005737">
    <property type="term" value="C:cytoplasm"/>
    <property type="evidence" value="ECO:0007669"/>
    <property type="project" value="TreeGrafter"/>
</dbReference>
<evidence type="ECO:0000256" key="1">
    <source>
        <dbReference type="SAM" id="MobiDB-lite"/>
    </source>
</evidence>
<dbReference type="RefSeq" id="XP_056515175.1">
    <property type="nucleotide sequence ID" value="XM_056651908.1"/>
</dbReference>
<dbReference type="Pfam" id="PF08553">
    <property type="entry name" value="VID27"/>
    <property type="match status" value="1"/>
</dbReference>
<dbReference type="PANTHER" id="PTHR31913">
    <property type="entry name" value="VACUOLAR IMPORT AND DEGRADATION PROTEIN 27"/>
    <property type="match status" value="1"/>
</dbReference>
<evidence type="ECO:0000259" key="3">
    <source>
        <dbReference type="Pfam" id="PF17747"/>
    </source>
</evidence>
<feature type="domain" description="Vacuolar import/degradation Vid27 C-terminal" evidence="2">
    <location>
        <begin position="195"/>
        <end position="524"/>
    </location>
</feature>
<dbReference type="InterPro" id="IPR040768">
    <property type="entry name" value="Vid27_PH"/>
</dbReference>
<feature type="region of interest" description="Disordered" evidence="1">
    <location>
        <begin position="136"/>
        <end position="194"/>
    </location>
</feature>
<dbReference type="EMBL" id="JAPMSZ010000002">
    <property type="protein sequence ID" value="KAJ5111696.1"/>
    <property type="molecule type" value="Genomic_DNA"/>
</dbReference>
<dbReference type="AlphaFoldDB" id="A0A9W9G474"/>
<name>A0A9W9G474_9EURO</name>
<feature type="domain" description="Vid27 PH-like" evidence="3">
    <location>
        <begin position="16"/>
        <end position="122"/>
    </location>
</feature>
<sequence>MAPLLKEEPEEDGIQVQAEGSLYQFDPASKSFTAISSRNVEITLYSAGSWTYWLWITLENGSELINIRIGGDLNYTQLAGECAFSFATCRPDEDPKSWKFSFDDKNGGSQFMKKLSTAVWQQQHEVRLIKVSKPEKKPLGTKIGGTGNAEDTGDTGETDESSDTEDEIDSGNDSYQWKRQCNKEHSSKKKDNVTNSGVAVGLDSTFVIRGSSLGVFRNLTEEGQLEFETNVSRIQALTGKYIKPAKIMLYRCERFMILQEANEPNLLHQMNLEIGKIDETWYFGPENLVETFAPETKYAQLYDHRTLIGASQNTLYRIDPREPHGKIVSKKSYRHPKKFSSLASTPQGYLAVGSTSGDIRLFDRIGVIAKTHIPKLDEKIRGIDVSNDGRWVLATCSSCLLLVDSQPNEMGNAGINGFRQRFPHKYKPQPLRLRLKENDIKRFGLELMKFTHARFISDTEGVYISSSTGSFLVMWDLQQVLAKRTYPYRILPLENTVVGTEGLPSLGDRVVVAGTNTVNMFSRTDESLNLDLHVTI</sequence>
<dbReference type="GeneID" id="81391076"/>
<dbReference type="InterPro" id="IPR015943">
    <property type="entry name" value="WD40/YVTN_repeat-like_dom_sf"/>
</dbReference>
<evidence type="ECO:0000313" key="5">
    <source>
        <dbReference type="Proteomes" id="UP001141434"/>
    </source>
</evidence>